<dbReference type="Gene3D" id="3.30.70.120">
    <property type="match status" value="1"/>
</dbReference>
<dbReference type="Pfam" id="PF01784">
    <property type="entry name" value="DUF34_NIF3"/>
    <property type="match status" value="1"/>
</dbReference>
<proteinExistence type="inferred from homology"/>
<dbReference type="GO" id="GO:0003934">
    <property type="term" value="F:GTP cyclohydrolase I activity"/>
    <property type="evidence" value="ECO:0007669"/>
    <property type="project" value="UniProtKB-EC"/>
</dbReference>
<dbReference type="PANTHER" id="PTHR13799:SF14">
    <property type="entry name" value="GTP CYCLOHYDROLASE 1 TYPE 2 HOMOLOG"/>
    <property type="match status" value="1"/>
</dbReference>
<dbReference type="NCBIfam" id="TIGR00486">
    <property type="entry name" value="YbgI_SA1388"/>
    <property type="match status" value="1"/>
</dbReference>
<dbReference type="EC" id="3.5.4.16" evidence="3"/>
<comment type="caution">
    <text evidence="3">The sequence shown here is derived from an EMBL/GenBank/DDBJ whole genome shotgun (WGS) entry which is preliminary data.</text>
</comment>
<accession>A0A1J5RA31</accession>
<evidence type="ECO:0000313" key="3">
    <source>
        <dbReference type="EMBL" id="OIQ88972.1"/>
    </source>
</evidence>
<evidence type="ECO:0000256" key="1">
    <source>
        <dbReference type="ARBA" id="ARBA00006964"/>
    </source>
</evidence>
<evidence type="ECO:0000256" key="2">
    <source>
        <dbReference type="ARBA" id="ARBA00022723"/>
    </source>
</evidence>
<gene>
    <name evidence="3" type="ORF">GALL_291510</name>
</gene>
<keyword evidence="3" id="KW-0378">Hydrolase</keyword>
<dbReference type="Gene3D" id="3.40.1390.30">
    <property type="entry name" value="NIF3 (NGG1p interacting factor 3)-like"/>
    <property type="match status" value="1"/>
</dbReference>
<dbReference type="GO" id="GO:0046872">
    <property type="term" value="F:metal ion binding"/>
    <property type="evidence" value="ECO:0007669"/>
    <property type="project" value="UniProtKB-KW"/>
</dbReference>
<dbReference type="PANTHER" id="PTHR13799">
    <property type="entry name" value="NGG1 INTERACTING FACTOR 3"/>
    <property type="match status" value="1"/>
</dbReference>
<dbReference type="InterPro" id="IPR015867">
    <property type="entry name" value="N-reg_PII/ATP_PRibTrfase_C"/>
</dbReference>
<organism evidence="3">
    <name type="scientific">mine drainage metagenome</name>
    <dbReference type="NCBI Taxonomy" id="410659"/>
    <lineage>
        <taxon>unclassified sequences</taxon>
        <taxon>metagenomes</taxon>
        <taxon>ecological metagenomes</taxon>
    </lineage>
</organism>
<dbReference type="AlphaFoldDB" id="A0A1J5RA31"/>
<keyword evidence="2" id="KW-0479">Metal-binding</keyword>
<name>A0A1J5RA31_9ZZZZ</name>
<dbReference type="InterPro" id="IPR017221">
    <property type="entry name" value="DUF34/NIF3_bac"/>
</dbReference>
<sequence length="365" mass="39816">MKIAEIIETLEKISPTVYQEDYDNCGLIIGKADWECTGIVCSLDATEDVILEAKTKGCNLVVVHHPIIFSGLKKINGKNYVEDAVIAAIKNDIAVYAIHTNLDNVIDGVNNKIADALGLIHRKILLPKQDQLMKLFTFVPVEYGEKIKSVLFEAGGGNIGNYSECSFSVEGTGNFKAGNNTEPFTGEIGKRHYEKELKIEVVFPAYLQNKIVEALIAAHPYEEVAYDVVALANDFSKVGSGLIAELPGALDETEFLAQIKAAFGLQAIKHTNLLGKKIKKVAVCGGAGSFLIGRAVAAGADIFITSDVKYHEFFDANGKMVIADIGHWESEQFTVDLLIGVLKANFPTFAVLKSEVRTNPVRYFL</sequence>
<dbReference type="InterPro" id="IPR002678">
    <property type="entry name" value="DUF34/NIF3"/>
</dbReference>
<dbReference type="GO" id="GO:0005737">
    <property type="term" value="C:cytoplasm"/>
    <property type="evidence" value="ECO:0007669"/>
    <property type="project" value="TreeGrafter"/>
</dbReference>
<dbReference type="PIRSF" id="PIRSF037489">
    <property type="entry name" value="UCP037489_NIF3_YqfO"/>
    <property type="match status" value="1"/>
</dbReference>
<dbReference type="EMBL" id="MLJW01000350">
    <property type="protein sequence ID" value="OIQ88972.1"/>
    <property type="molecule type" value="Genomic_DNA"/>
</dbReference>
<dbReference type="InterPro" id="IPR036069">
    <property type="entry name" value="DUF34/NIF3_sf"/>
</dbReference>
<dbReference type="FunFam" id="3.30.70.120:FF:000006">
    <property type="entry name" value="GTP cyclohydrolase 1 type 2 homolog"/>
    <property type="match status" value="1"/>
</dbReference>
<comment type="similarity">
    <text evidence="1">Belongs to the GTP cyclohydrolase I type 2/NIF3 family.</text>
</comment>
<dbReference type="SUPFAM" id="SSF102705">
    <property type="entry name" value="NIF3 (NGG1p interacting factor 3)-like"/>
    <property type="match status" value="1"/>
</dbReference>
<dbReference type="FunFam" id="3.40.1390.30:FF:000001">
    <property type="entry name" value="GTP cyclohydrolase 1 type 2"/>
    <property type="match status" value="1"/>
</dbReference>
<protein>
    <submittedName>
        <fullName evidence="3">Putative GTP cyclohydrolase 1 type 2</fullName>
        <ecNumber evidence="3">3.5.4.16</ecNumber>
    </submittedName>
</protein>
<reference evidence="3" key="1">
    <citation type="submission" date="2016-10" db="EMBL/GenBank/DDBJ databases">
        <title>Sequence of Gallionella enrichment culture.</title>
        <authorList>
            <person name="Poehlein A."/>
            <person name="Muehling M."/>
            <person name="Daniel R."/>
        </authorList>
    </citation>
    <scope>NUCLEOTIDE SEQUENCE</scope>
</reference>